<dbReference type="AlphaFoldDB" id="A0A6J6A6Q9"/>
<dbReference type="EMBL" id="CAFBOL010000016">
    <property type="protein sequence ID" value="CAB4982552.1"/>
    <property type="molecule type" value="Genomic_DNA"/>
</dbReference>
<evidence type="ECO:0000259" key="2">
    <source>
        <dbReference type="PROSITE" id="PS51819"/>
    </source>
</evidence>
<dbReference type="Pfam" id="PF13669">
    <property type="entry name" value="Glyoxalase_4"/>
    <property type="match status" value="1"/>
</dbReference>
<accession>A0A6J6A6Q9</accession>
<dbReference type="PANTHER" id="PTHR43048:SF3">
    <property type="entry name" value="METHYLMALONYL-COA EPIMERASE, MITOCHONDRIAL"/>
    <property type="match status" value="1"/>
</dbReference>
<organism evidence="3">
    <name type="scientific">freshwater metagenome</name>
    <dbReference type="NCBI Taxonomy" id="449393"/>
    <lineage>
        <taxon>unclassified sequences</taxon>
        <taxon>metagenomes</taxon>
        <taxon>ecological metagenomes</taxon>
    </lineage>
</organism>
<dbReference type="EMBL" id="CAFBMT010000019">
    <property type="protein sequence ID" value="CAB4948290.1"/>
    <property type="molecule type" value="Genomic_DNA"/>
</dbReference>
<feature type="domain" description="VOC" evidence="2">
    <location>
        <begin position="14"/>
        <end position="144"/>
    </location>
</feature>
<gene>
    <name evidence="4" type="ORF">UFOPK2656_02678</name>
    <name evidence="5" type="ORF">UFOPK3651_02672</name>
    <name evidence="6" type="ORF">UFOPK3931_00898</name>
    <name evidence="3" type="ORF">UFOPK4189_02775</name>
</gene>
<proteinExistence type="predicted"/>
<evidence type="ECO:0000313" key="6">
    <source>
        <dbReference type="EMBL" id="CAB4982552.1"/>
    </source>
</evidence>
<evidence type="ECO:0000313" key="4">
    <source>
        <dbReference type="EMBL" id="CAB4737898.1"/>
    </source>
</evidence>
<name>A0A6J6A6Q9_9ZZZZ</name>
<dbReference type="InterPro" id="IPR051785">
    <property type="entry name" value="MMCE/EMCE_epimerase"/>
</dbReference>
<dbReference type="InterPro" id="IPR037523">
    <property type="entry name" value="VOC_core"/>
</dbReference>
<reference evidence="3" key="1">
    <citation type="submission" date="2020-05" db="EMBL/GenBank/DDBJ databases">
        <authorList>
            <person name="Chiriac C."/>
            <person name="Salcher M."/>
            <person name="Ghai R."/>
            <person name="Kavagutti S V."/>
        </authorList>
    </citation>
    <scope>NUCLEOTIDE SEQUENCE</scope>
</reference>
<keyword evidence="1" id="KW-0479">Metal-binding</keyword>
<evidence type="ECO:0000313" key="5">
    <source>
        <dbReference type="EMBL" id="CAB4948290.1"/>
    </source>
</evidence>
<dbReference type="PANTHER" id="PTHR43048">
    <property type="entry name" value="METHYLMALONYL-COA EPIMERASE"/>
    <property type="match status" value="1"/>
</dbReference>
<dbReference type="Gene3D" id="3.10.180.10">
    <property type="entry name" value="2,3-Dihydroxybiphenyl 1,2-Dioxygenase, domain 1"/>
    <property type="match status" value="2"/>
</dbReference>
<dbReference type="EMBL" id="CAEZYF010000021">
    <property type="protein sequence ID" value="CAB4737898.1"/>
    <property type="molecule type" value="Genomic_DNA"/>
</dbReference>
<dbReference type="PROSITE" id="PS51819">
    <property type="entry name" value="VOC"/>
    <property type="match status" value="1"/>
</dbReference>
<dbReference type="GO" id="GO:0046491">
    <property type="term" value="P:L-methylmalonyl-CoA metabolic process"/>
    <property type="evidence" value="ECO:0007669"/>
    <property type="project" value="TreeGrafter"/>
</dbReference>
<dbReference type="InterPro" id="IPR029068">
    <property type="entry name" value="Glyas_Bleomycin-R_OHBP_Dase"/>
</dbReference>
<evidence type="ECO:0000313" key="3">
    <source>
        <dbReference type="EMBL" id="CAB4365016.1"/>
    </source>
</evidence>
<dbReference type="EMBL" id="CAESGF010000022">
    <property type="protein sequence ID" value="CAB4365016.1"/>
    <property type="molecule type" value="Genomic_DNA"/>
</dbReference>
<evidence type="ECO:0000256" key="1">
    <source>
        <dbReference type="ARBA" id="ARBA00022723"/>
    </source>
</evidence>
<dbReference type="GO" id="GO:0004493">
    <property type="term" value="F:methylmalonyl-CoA epimerase activity"/>
    <property type="evidence" value="ECO:0007669"/>
    <property type="project" value="TreeGrafter"/>
</dbReference>
<dbReference type="GO" id="GO:0046872">
    <property type="term" value="F:metal ion binding"/>
    <property type="evidence" value="ECO:0007669"/>
    <property type="project" value="UniProtKB-KW"/>
</dbReference>
<sequence>MAIDLTAPVTQPGNCHRIAFAVHDLPAAVRWFEDVLGAVMLPIPQQADGAVESEADGGQIAVMWLQSVPIVLLGSTQTDGVIGRYLAANGPSVQSLAWEIPDMWRTENLLRANGCKIVGVEIEGRHFFVHPKHTEGMLLEYTDDVLPGDPRRGNGVTPRQGSVAVSSVVRVNTVVPDLDAAVAALRYTFDGVVSAAAESAVDGAVDGAVDVSIGDFVVRLTAVGGPLDAPQGSTRFHSVTLAVPDFAALPAQLAAAGIGVASADDRSLWVEPATALGLRLQFVAS</sequence>
<protein>
    <submittedName>
        <fullName evidence="3">Unannotated protein</fullName>
    </submittedName>
</protein>
<dbReference type="SUPFAM" id="SSF54593">
    <property type="entry name" value="Glyoxalase/Bleomycin resistance protein/Dihydroxybiphenyl dioxygenase"/>
    <property type="match status" value="1"/>
</dbReference>